<organism evidence="3 4">
    <name type="scientific">Kingdonia uniflora</name>
    <dbReference type="NCBI Taxonomy" id="39325"/>
    <lineage>
        <taxon>Eukaryota</taxon>
        <taxon>Viridiplantae</taxon>
        <taxon>Streptophyta</taxon>
        <taxon>Embryophyta</taxon>
        <taxon>Tracheophyta</taxon>
        <taxon>Spermatophyta</taxon>
        <taxon>Magnoliopsida</taxon>
        <taxon>Ranunculales</taxon>
        <taxon>Circaeasteraceae</taxon>
        <taxon>Kingdonia</taxon>
    </lineage>
</organism>
<dbReference type="AlphaFoldDB" id="A0A7J7LIV2"/>
<dbReference type="EMBL" id="JACGCM010002254">
    <property type="protein sequence ID" value="KAF6142450.1"/>
    <property type="molecule type" value="Genomic_DNA"/>
</dbReference>
<name>A0A7J7LIV2_9MAGN</name>
<dbReference type="InterPro" id="IPR017853">
    <property type="entry name" value="GH"/>
</dbReference>
<sequence length="58" mass="6789">NDTARINYLTQYIGSTLDGIRNGVNVKGYFLWSFMNIFEFLSGYQMKYGIVHIDFNNK</sequence>
<keyword evidence="4" id="KW-1185">Reference proteome</keyword>
<evidence type="ECO:0008006" key="5">
    <source>
        <dbReference type="Google" id="ProtNLM"/>
    </source>
</evidence>
<feature type="non-terminal residue" evidence="3">
    <location>
        <position position="58"/>
    </location>
</feature>
<dbReference type="Pfam" id="PF00232">
    <property type="entry name" value="Glyco_hydro_1"/>
    <property type="match status" value="1"/>
</dbReference>
<reference evidence="3 4" key="1">
    <citation type="journal article" date="2020" name="IScience">
        <title>Genome Sequencing of the Endangered Kingdonia uniflora (Circaeasteraceae, Ranunculales) Reveals Potential Mechanisms of Evolutionary Specialization.</title>
        <authorList>
            <person name="Sun Y."/>
            <person name="Deng T."/>
            <person name="Zhang A."/>
            <person name="Moore M.J."/>
            <person name="Landis J.B."/>
            <person name="Lin N."/>
            <person name="Zhang H."/>
            <person name="Zhang X."/>
            <person name="Huang J."/>
            <person name="Zhang X."/>
            <person name="Sun H."/>
            <person name="Wang H."/>
        </authorList>
    </citation>
    <scope>NUCLEOTIDE SEQUENCE [LARGE SCALE GENOMIC DNA]</scope>
    <source>
        <strain evidence="3">TB1705</strain>
        <tissue evidence="3">Leaf</tissue>
    </source>
</reference>
<evidence type="ECO:0000313" key="3">
    <source>
        <dbReference type="EMBL" id="KAF6142450.1"/>
    </source>
</evidence>
<evidence type="ECO:0000313" key="4">
    <source>
        <dbReference type="Proteomes" id="UP000541444"/>
    </source>
</evidence>
<evidence type="ECO:0000256" key="2">
    <source>
        <dbReference type="RuleBase" id="RU003690"/>
    </source>
</evidence>
<dbReference type="GO" id="GO:0005975">
    <property type="term" value="P:carbohydrate metabolic process"/>
    <property type="evidence" value="ECO:0007669"/>
    <property type="project" value="InterPro"/>
</dbReference>
<dbReference type="PRINTS" id="PR00131">
    <property type="entry name" value="GLHYDRLASE1"/>
</dbReference>
<protein>
    <recommendedName>
        <fullName evidence="5">Beta-glucosidase</fullName>
    </recommendedName>
</protein>
<comment type="caution">
    <text evidence="3">The sequence shown here is derived from an EMBL/GenBank/DDBJ whole genome shotgun (WGS) entry which is preliminary data.</text>
</comment>
<dbReference type="Proteomes" id="UP000541444">
    <property type="component" value="Unassembled WGS sequence"/>
</dbReference>
<dbReference type="PANTHER" id="PTHR10353:SF29">
    <property type="entry name" value="BETA-GLUCOSIDASE 11"/>
    <property type="match status" value="1"/>
</dbReference>
<accession>A0A7J7LIV2</accession>
<dbReference type="PANTHER" id="PTHR10353">
    <property type="entry name" value="GLYCOSYL HYDROLASE"/>
    <property type="match status" value="1"/>
</dbReference>
<dbReference type="InterPro" id="IPR001360">
    <property type="entry name" value="Glyco_hydro_1"/>
</dbReference>
<comment type="similarity">
    <text evidence="1 2">Belongs to the glycosyl hydrolase 1 family.</text>
</comment>
<proteinExistence type="inferred from homology"/>
<dbReference type="GO" id="GO:0008422">
    <property type="term" value="F:beta-glucosidase activity"/>
    <property type="evidence" value="ECO:0007669"/>
    <property type="project" value="TreeGrafter"/>
</dbReference>
<dbReference type="SUPFAM" id="SSF51445">
    <property type="entry name" value="(Trans)glycosidases"/>
    <property type="match status" value="1"/>
</dbReference>
<dbReference type="OrthoDB" id="65569at2759"/>
<evidence type="ECO:0000256" key="1">
    <source>
        <dbReference type="ARBA" id="ARBA00010838"/>
    </source>
</evidence>
<dbReference type="Gene3D" id="3.20.20.80">
    <property type="entry name" value="Glycosidases"/>
    <property type="match status" value="1"/>
</dbReference>
<gene>
    <name evidence="3" type="ORF">GIB67_039414</name>
</gene>